<dbReference type="Pfam" id="PF13193">
    <property type="entry name" value="AMP-binding_C"/>
    <property type="match status" value="1"/>
</dbReference>
<name>A0A2N1EF54_PSEFL</name>
<gene>
    <name evidence="5" type="ORF">CIB54_02380</name>
</gene>
<dbReference type="PROSITE" id="PS50075">
    <property type="entry name" value="CARRIER"/>
    <property type="match status" value="1"/>
</dbReference>
<dbReference type="GO" id="GO:0003824">
    <property type="term" value="F:catalytic activity"/>
    <property type="evidence" value="ECO:0007669"/>
    <property type="project" value="InterPro"/>
</dbReference>
<evidence type="ECO:0000256" key="1">
    <source>
        <dbReference type="ARBA" id="ARBA00001957"/>
    </source>
</evidence>
<dbReference type="Gene3D" id="2.30.38.10">
    <property type="entry name" value="Luciferase, Domain 3"/>
    <property type="match status" value="1"/>
</dbReference>
<dbReference type="SMART" id="SM00823">
    <property type="entry name" value="PKS_PP"/>
    <property type="match status" value="1"/>
</dbReference>
<dbReference type="EMBL" id="NVXX01000002">
    <property type="protein sequence ID" value="PKH27159.1"/>
    <property type="molecule type" value="Genomic_DNA"/>
</dbReference>
<dbReference type="SUPFAM" id="SSF52777">
    <property type="entry name" value="CoA-dependent acyltransferases"/>
    <property type="match status" value="2"/>
</dbReference>
<dbReference type="GO" id="GO:0044550">
    <property type="term" value="P:secondary metabolite biosynthetic process"/>
    <property type="evidence" value="ECO:0007669"/>
    <property type="project" value="TreeGrafter"/>
</dbReference>
<sequence>MMSTSPELNDCGVCKRTLALADIGASGLSPAWLLAGWSVLIQVYTRQSRVTLHPRLTHGPGAVLELDLDPAQACSVLAEQIEAHLAALPATARYVVATAPDAPPGSGQEITLTWADQHLCLRSDLTLDGQSFERYLEHLAQVYRQLAQAPDRPISQLHALPPEQARQVLEGFNRTTRSYPSDLTIEQRFAAIATRFPERCAVMHRDQHLTYLQLEQQANRLATRLRAEGVVAGQVVALLMPRIPAMVVATLAILKVGAVYLPIDPDYPEDRINFLLQDSGAGHLLVDNAQRRQGGGVFSGRTLNVGELDGQACAASLMSAPGRAEAAAYVMYTSGTTGQPKGAIVTHRGVMRLVCNPDYVVLDQYTRMLQAGAIGFDAATFEVWGALLNGGCLQLVDRDVLLDATALGRFLATHQTTCALITTSLFNQLAAQDPALFKPLQQLVIGGDVISPLHVQRVLSACAPLRLINAYGPTENAVISTACTVTQADGLHISIGRPIANSTAYILDRAGHPVPIGVEGELYVGGDGLGLGYLNRADLTHAAFRSEAGIGGRLVYRTGDMARWQENGSIEFLGRRDHQVKIRGFRVETSEIEQQLLALESVRQALVQVHKQAVTQERVLVAYLALEPGGCIDRVRQALACKLAAHMVPAAFIRLANLPLTTNGKVDRAALPLPEPADFIGGGLDSTAPDTATERALVQLWADALGMPAVGVHASLYDMGASSLTATLLAGRIEQTLGWRCPVAQLLATPTVAGIAAYLDANTGRAALLPGNISVAHEQPRYQASAQQQRVYIEQMKDERATHYHLPMIVPLAQMPDVPKLSEALQALVQRHEILRTEFLQEDGTTWQRIQARVPVELPVHDYAGTAEAFLGQFVRPFAMSEAPLWRVAVVRHSGGVALVLDIHHLITDGFSLALLFREWALAYDGRPVAQPVLQYKDYAQWMAQDTVAPLLAHAGAYWQQVYQVPFKPLDIPCDHPRSHKRSTAGGRLDFALGSERTLALRTLAREHRVTLFQVLLAGYGLFLGRVSMARDVTVGTPVSGRNLAQTQALQGMFVNTVCLRLALAGELRFDQYLQDVAAHANQAFDHQIYPFDALVKSLPLVREPNRNPLFDSLFALQNTDLEALDFLGGQPRWVPEATQSTIFELNLQISEQPQQLSAAWMYSSDLFLAPTIGSFRDTYLAILDALLADPSQRLDALLITEPAEQAVELPTIDFCF</sequence>
<dbReference type="InterPro" id="IPR010071">
    <property type="entry name" value="AA_adenyl_dom"/>
</dbReference>
<dbReference type="InterPro" id="IPR006162">
    <property type="entry name" value="Ppantetheine_attach_site"/>
</dbReference>
<dbReference type="SUPFAM" id="SSF47336">
    <property type="entry name" value="ACP-like"/>
    <property type="match status" value="1"/>
</dbReference>
<dbReference type="Pfam" id="PF00550">
    <property type="entry name" value="PP-binding"/>
    <property type="match status" value="1"/>
</dbReference>
<keyword evidence="3" id="KW-0597">Phosphoprotein</keyword>
<dbReference type="GO" id="GO:0031177">
    <property type="term" value="F:phosphopantetheine binding"/>
    <property type="evidence" value="ECO:0007669"/>
    <property type="project" value="InterPro"/>
</dbReference>
<dbReference type="InterPro" id="IPR045851">
    <property type="entry name" value="AMP-bd_C_sf"/>
</dbReference>
<evidence type="ECO:0000313" key="6">
    <source>
        <dbReference type="Proteomes" id="UP000233564"/>
    </source>
</evidence>
<dbReference type="PROSITE" id="PS00012">
    <property type="entry name" value="PHOSPHOPANTETHEINE"/>
    <property type="match status" value="1"/>
</dbReference>
<dbReference type="Gene3D" id="1.10.1200.10">
    <property type="entry name" value="ACP-like"/>
    <property type="match status" value="1"/>
</dbReference>
<dbReference type="CDD" id="cd12117">
    <property type="entry name" value="A_NRPS_Srf_like"/>
    <property type="match status" value="1"/>
</dbReference>
<dbReference type="InterPro" id="IPR023213">
    <property type="entry name" value="CAT-like_dom_sf"/>
</dbReference>
<evidence type="ECO:0000259" key="4">
    <source>
        <dbReference type="PROSITE" id="PS50075"/>
    </source>
</evidence>
<evidence type="ECO:0000313" key="5">
    <source>
        <dbReference type="EMBL" id="PKH27159.1"/>
    </source>
</evidence>
<organism evidence="5 6">
    <name type="scientific">Pseudomonas fluorescens</name>
    <dbReference type="NCBI Taxonomy" id="294"/>
    <lineage>
        <taxon>Bacteria</taxon>
        <taxon>Pseudomonadati</taxon>
        <taxon>Pseudomonadota</taxon>
        <taxon>Gammaproteobacteria</taxon>
        <taxon>Pseudomonadales</taxon>
        <taxon>Pseudomonadaceae</taxon>
        <taxon>Pseudomonas</taxon>
    </lineage>
</organism>
<dbReference type="Pfam" id="PF00668">
    <property type="entry name" value="Condensation"/>
    <property type="match status" value="1"/>
</dbReference>
<dbReference type="PANTHER" id="PTHR45527:SF1">
    <property type="entry name" value="FATTY ACID SYNTHASE"/>
    <property type="match status" value="1"/>
</dbReference>
<accession>A0A2N1EF54</accession>
<dbReference type="PANTHER" id="PTHR45527">
    <property type="entry name" value="NONRIBOSOMAL PEPTIDE SYNTHETASE"/>
    <property type="match status" value="1"/>
</dbReference>
<reference evidence="5 6" key="1">
    <citation type="submission" date="2017-08" db="EMBL/GenBank/DDBJ databases">
        <authorList>
            <person name="de Groot N.N."/>
        </authorList>
    </citation>
    <scope>NUCLEOTIDE SEQUENCE [LARGE SCALE GENOMIC DNA]</scope>
    <source>
        <strain evidence="5 6">PfR 37</strain>
    </source>
</reference>
<dbReference type="InterPro" id="IPR025110">
    <property type="entry name" value="AMP-bd_C"/>
</dbReference>
<dbReference type="CDD" id="cd19531">
    <property type="entry name" value="LCL_NRPS-like"/>
    <property type="match status" value="1"/>
</dbReference>
<evidence type="ECO:0000256" key="3">
    <source>
        <dbReference type="ARBA" id="ARBA00022553"/>
    </source>
</evidence>
<dbReference type="NCBIfam" id="TIGR01733">
    <property type="entry name" value="AA-adenyl-dom"/>
    <property type="match status" value="1"/>
</dbReference>
<evidence type="ECO:0000256" key="2">
    <source>
        <dbReference type="ARBA" id="ARBA00022450"/>
    </source>
</evidence>
<dbReference type="InterPro" id="IPR009081">
    <property type="entry name" value="PP-bd_ACP"/>
</dbReference>
<comment type="caution">
    <text evidence="5">The sequence shown here is derived from an EMBL/GenBank/DDBJ whole genome shotgun (WGS) entry which is preliminary data.</text>
</comment>
<dbReference type="PROSITE" id="PS00455">
    <property type="entry name" value="AMP_BINDING"/>
    <property type="match status" value="1"/>
</dbReference>
<dbReference type="InterPro" id="IPR000873">
    <property type="entry name" value="AMP-dep_synth/lig_dom"/>
</dbReference>
<dbReference type="InterPro" id="IPR036736">
    <property type="entry name" value="ACP-like_sf"/>
</dbReference>
<proteinExistence type="predicted"/>
<dbReference type="Gene3D" id="3.30.559.30">
    <property type="entry name" value="Nonribosomal peptide synthetase, condensation domain"/>
    <property type="match status" value="1"/>
</dbReference>
<dbReference type="SUPFAM" id="SSF56801">
    <property type="entry name" value="Acetyl-CoA synthetase-like"/>
    <property type="match status" value="1"/>
</dbReference>
<dbReference type="FunFam" id="3.40.50.980:FF:000001">
    <property type="entry name" value="Non-ribosomal peptide synthetase"/>
    <property type="match status" value="1"/>
</dbReference>
<comment type="cofactor">
    <cofactor evidence="1">
        <name>pantetheine 4'-phosphate</name>
        <dbReference type="ChEBI" id="CHEBI:47942"/>
    </cofactor>
</comment>
<dbReference type="GO" id="GO:0005737">
    <property type="term" value="C:cytoplasm"/>
    <property type="evidence" value="ECO:0007669"/>
    <property type="project" value="TreeGrafter"/>
</dbReference>
<dbReference type="InterPro" id="IPR020845">
    <property type="entry name" value="AMP-binding_CS"/>
</dbReference>
<dbReference type="InterPro" id="IPR020806">
    <property type="entry name" value="PKS_PP-bd"/>
</dbReference>
<dbReference type="Proteomes" id="UP000233564">
    <property type="component" value="Unassembled WGS sequence"/>
</dbReference>
<dbReference type="AlphaFoldDB" id="A0A2N1EF54"/>
<dbReference type="InterPro" id="IPR001242">
    <property type="entry name" value="Condensation_dom"/>
</dbReference>
<feature type="domain" description="Carrier" evidence="4">
    <location>
        <begin position="688"/>
        <end position="763"/>
    </location>
</feature>
<keyword evidence="2" id="KW-0596">Phosphopantetheine</keyword>
<dbReference type="GO" id="GO:0043041">
    <property type="term" value="P:amino acid activation for nonribosomal peptide biosynthetic process"/>
    <property type="evidence" value="ECO:0007669"/>
    <property type="project" value="TreeGrafter"/>
</dbReference>
<dbReference type="Gene3D" id="3.40.50.980">
    <property type="match status" value="2"/>
</dbReference>
<dbReference type="Gene3D" id="3.30.559.10">
    <property type="entry name" value="Chloramphenicol acetyltransferase-like domain"/>
    <property type="match status" value="1"/>
</dbReference>
<protein>
    <submittedName>
        <fullName evidence="5">Non-ribosomal peptide synthetase</fullName>
    </submittedName>
</protein>
<dbReference type="Pfam" id="PF00501">
    <property type="entry name" value="AMP-binding"/>
    <property type="match status" value="1"/>
</dbReference>
<dbReference type="Gene3D" id="3.30.300.30">
    <property type="match status" value="1"/>
</dbReference>